<accession>A0ABT1VUY4</accession>
<evidence type="ECO:0000313" key="7">
    <source>
        <dbReference type="EMBL" id="MCQ8240152.1"/>
    </source>
</evidence>
<dbReference type="Pfam" id="PF05199">
    <property type="entry name" value="GMC_oxred_C"/>
    <property type="match status" value="1"/>
</dbReference>
<evidence type="ECO:0000259" key="5">
    <source>
        <dbReference type="Pfam" id="PF00732"/>
    </source>
</evidence>
<evidence type="ECO:0000259" key="6">
    <source>
        <dbReference type="Pfam" id="PF05199"/>
    </source>
</evidence>
<evidence type="ECO:0000256" key="3">
    <source>
        <dbReference type="ARBA" id="ARBA00022827"/>
    </source>
</evidence>
<comment type="similarity">
    <text evidence="1">Belongs to the GMC oxidoreductase family.</text>
</comment>
<organism evidence="7 8">
    <name type="scientific">Rhizosaccharibacter radicis</name>
    <dbReference type="NCBI Taxonomy" id="2782605"/>
    <lineage>
        <taxon>Bacteria</taxon>
        <taxon>Pseudomonadati</taxon>
        <taxon>Pseudomonadota</taxon>
        <taxon>Alphaproteobacteria</taxon>
        <taxon>Acetobacterales</taxon>
        <taxon>Acetobacteraceae</taxon>
        <taxon>Rhizosaccharibacter</taxon>
    </lineage>
</organism>
<comment type="caution">
    <text evidence="7">The sequence shown here is derived from an EMBL/GenBank/DDBJ whole genome shotgun (WGS) entry which is preliminary data.</text>
</comment>
<dbReference type="Gene3D" id="3.50.50.60">
    <property type="entry name" value="FAD/NAD(P)-binding domain"/>
    <property type="match status" value="2"/>
</dbReference>
<dbReference type="SUPFAM" id="SSF51905">
    <property type="entry name" value="FAD/NAD(P)-binding domain"/>
    <property type="match status" value="1"/>
</dbReference>
<keyword evidence="2" id="KW-0285">Flavoprotein</keyword>
<name>A0ABT1VUY4_9PROT</name>
<sequence>MTGILSLPERRFADEEVVDVVVVGTGAGGAPVLARLAAAGLRVVALEAGAPGPPRDHAADETEATELYWLAERLAGGTTPQPMGANNSGTGVGGSLLHWGAFVPRPDARDLRLRTETGRGRDWPFGLDALLPYLREVEEAIQVSGPRNYPWDPSRRYPQPPVARNQAADAMARACDSLGIRATDAPAALVTRDTEQPGFGTRESCIHCGACHQGCRNGSKAGGDTTFLPAAVLDGAEIRPNCMVTGIERDALGRVSAVIYREDGRERRQRCAALFLCAGAVETPRLLLHAGLCNGSGQVGRNYMAHVATQVWGTVDREIRPNKGYPSSLISEDMVRPADADFVGGYLVQSLGIMPVTWANQVARGRGLWGRGLTDYLAQYNRVIGIGINGDCLPYEENRLTLSDELDESGMPKPLISFSAGENEQRIHAHAERVLSRIWEEAGASDLWTLTRYAHTIGTCRMGPDGDDAVVDGRGRSFEIDNLWICDNSVFPSALSANPALTIMALGLRSADAFLGRLPA</sequence>
<dbReference type="InterPro" id="IPR036188">
    <property type="entry name" value="FAD/NAD-bd_sf"/>
</dbReference>
<dbReference type="Pfam" id="PF00732">
    <property type="entry name" value="GMC_oxred_N"/>
    <property type="match status" value="1"/>
</dbReference>
<evidence type="ECO:0000256" key="1">
    <source>
        <dbReference type="ARBA" id="ARBA00010790"/>
    </source>
</evidence>
<reference evidence="7 8" key="1">
    <citation type="submission" date="2022-06" db="EMBL/GenBank/DDBJ databases">
        <title>Rhizosaccharibacter gen. nov. sp. nov. KSS12, endophytic bacteria isolated from sugarcane.</title>
        <authorList>
            <person name="Pitiwittayakul N."/>
        </authorList>
    </citation>
    <scope>NUCLEOTIDE SEQUENCE [LARGE SCALE GENOMIC DNA]</scope>
    <source>
        <strain evidence="7 8">KSS12</strain>
    </source>
</reference>
<gene>
    <name evidence="7" type="ORF">NFI88_04765</name>
</gene>
<evidence type="ECO:0000256" key="4">
    <source>
        <dbReference type="ARBA" id="ARBA00023002"/>
    </source>
</evidence>
<dbReference type="PANTHER" id="PTHR46056">
    <property type="entry name" value="LONG-CHAIN-ALCOHOL OXIDASE"/>
    <property type="match status" value="1"/>
</dbReference>
<dbReference type="SUPFAM" id="SSF54373">
    <property type="entry name" value="FAD-linked reductases, C-terminal domain"/>
    <property type="match status" value="1"/>
</dbReference>
<dbReference type="EMBL" id="JAMZEJ010000003">
    <property type="protein sequence ID" value="MCQ8240152.1"/>
    <property type="molecule type" value="Genomic_DNA"/>
</dbReference>
<feature type="domain" description="Glucose-methanol-choline oxidoreductase C-terminal" evidence="6">
    <location>
        <begin position="394"/>
        <end position="507"/>
    </location>
</feature>
<dbReference type="InterPro" id="IPR000172">
    <property type="entry name" value="GMC_OxRdtase_N"/>
</dbReference>
<dbReference type="InterPro" id="IPR007867">
    <property type="entry name" value="GMC_OxRtase_C"/>
</dbReference>
<keyword evidence="4" id="KW-0560">Oxidoreductase</keyword>
<feature type="domain" description="Glucose-methanol-choline oxidoreductase N-terminal" evidence="5">
    <location>
        <begin position="125"/>
        <end position="307"/>
    </location>
</feature>
<evidence type="ECO:0000313" key="8">
    <source>
        <dbReference type="Proteomes" id="UP001524547"/>
    </source>
</evidence>
<protein>
    <submittedName>
        <fullName evidence="7">GMC family oxidoreductase</fullName>
    </submittedName>
</protein>
<keyword evidence="8" id="KW-1185">Reference proteome</keyword>
<evidence type="ECO:0000256" key="2">
    <source>
        <dbReference type="ARBA" id="ARBA00022630"/>
    </source>
</evidence>
<dbReference type="Proteomes" id="UP001524547">
    <property type="component" value="Unassembled WGS sequence"/>
</dbReference>
<proteinExistence type="inferred from homology"/>
<dbReference type="PANTHER" id="PTHR46056:SF12">
    <property type="entry name" value="LONG-CHAIN-ALCOHOL OXIDASE"/>
    <property type="match status" value="1"/>
</dbReference>
<keyword evidence="3" id="KW-0274">FAD</keyword>
<dbReference type="RefSeq" id="WP_422918901.1">
    <property type="nucleotide sequence ID" value="NZ_JAMZEJ010000003.1"/>
</dbReference>